<comment type="similarity">
    <text evidence="3">Belongs to the KTI12 family.</text>
</comment>
<protein>
    <submittedName>
        <fullName evidence="5">Kti12-like protein</fullName>
    </submittedName>
</protein>
<proteinExistence type="evidence at transcript level"/>
<dbReference type="EMBL" id="JU980444">
    <property type="protein sequence ID" value="AFJ69507.1"/>
    <property type="molecule type" value="mRNA"/>
</dbReference>
<dbReference type="InterPro" id="IPR027417">
    <property type="entry name" value="P-loop_NTPase"/>
</dbReference>
<organism evidence="5">
    <name type="scientific">Nannochloropsis gaditana (strain CCMP526)</name>
    <name type="common">Green microalga</name>
    <name type="synonym">Microchloropsis gaditana</name>
    <dbReference type="NCBI Taxonomy" id="1093141"/>
    <lineage>
        <taxon>Eukaryota</taxon>
        <taxon>Sar</taxon>
        <taxon>Stramenopiles</taxon>
        <taxon>Ochrophyta</taxon>
        <taxon>Eustigmatophyceae</taxon>
        <taxon>Eustigmatales</taxon>
        <taxon>Monodopsidaceae</taxon>
        <taxon>Nannochloropsis</taxon>
    </lineage>
</organism>
<keyword evidence="1" id="KW-0547">Nucleotide-binding</keyword>
<dbReference type="AlphaFoldDB" id="I2CRH4"/>
<reference evidence="5" key="2">
    <citation type="journal article" date="2012" name="Nat. Commun.">
        <title>Draft genome sequence and genetic transformation of the oleaginous alga Nannochloropis gaditana.</title>
        <authorList>
            <person name="Radakovits R."/>
            <person name="Jinkerson R.E."/>
            <person name="Fuerstenberg S.I."/>
            <person name="Tae H."/>
            <person name="Settlage R.E."/>
            <person name="Boore J.L."/>
            <person name="Posewitz M.C."/>
        </authorList>
    </citation>
    <scope>NUCLEOTIDE SEQUENCE</scope>
    <source>
        <strain evidence="5">CCMP526</strain>
    </source>
</reference>
<sequence length="268" mass="30005">MPLITICGQPASGKTTFAHGLVEYLKKKLPNPCRPGKGKDEEDRGSAVVLVNEEALPVLKAEGYRDAAAEKITRGELKSKVDHALNRDTVVVLDSLNYIKGFRYQLYCMARAETTQHCVVWVALEHQHVARAWNESREDRYPPELFDDLWGRFEAPVEGNRWDRPLICYSPRPPSEGAEEKEGRRSTRDEVYQQVLAAITEGKAPAAGLSTATAPRNDADALFLLDQVTQRLLSSILERQKTSMPGDIITVPEARTPVCFRRHVGLPE</sequence>
<accession>I2CRH4</accession>
<feature type="compositionally biased region" description="Basic and acidic residues" evidence="4">
    <location>
        <begin position="178"/>
        <end position="187"/>
    </location>
</feature>
<gene>
    <name evidence="5" type="ORF">NGATSA_3028100</name>
</gene>
<evidence type="ECO:0000313" key="5">
    <source>
        <dbReference type="EMBL" id="AFJ69507.1"/>
    </source>
</evidence>
<dbReference type="Gene3D" id="3.40.50.300">
    <property type="entry name" value="P-loop containing nucleotide triphosphate hydrolases"/>
    <property type="match status" value="1"/>
</dbReference>
<feature type="non-terminal residue" evidence="5">
    <location>
        <position position="268"/>
    </location>
</feature>
<evidence type="ECO:0000256" key="2">
    <source>
        <dbReference type="ARBA" id="ARBA00022840"/>
    </source>
</evidence>
<name>I2CRH4_NANGC</name>
<reference evidence="5" key="1">
    <citation type="journal article" date="2012" name="Bioengineered">
        <title>Additional insights into the genome of the oleaginous model alga Nannochloropsis gaditana.</title>
        <authorList>
            <person name="Jinkerson R.E."/>
            <person name="Radakovits R."/>
            <person name="Posewitz M.C."/>
        </authorList>
    </citation>
    <scope>NUCLEOTIDE SEQUENCE</scope>
    <source>
        <strain evidence="5">CCMP526</strain>
    </source>
</reference>
<dbReference type="SUPFAM" id="SSF52540">
    <property type="entry name" value="P-loop containing nucleoside triphosphate hydrolases"/>
    <property type="match status" value="1"/>
</dbReference>
<feature type="region of interest" description="Disordered" evidence="4">
    <location>
        <begin position="168"/>
        <end position="187"/>
    </location>
</feature>
<dbReference type="GO" id="GO:0005524">
    <property type="term" value="F:ATP binding"/>
    <property type="evidence" value="ECO:0007669"/>
    <property type="project" value="UniProtKB-KW"/>
</dbReference>
<dbReference type="PANTHER" id="PTHR12435">
    <property type="match status" value="1"/>
</dbReference>
<evidence type="ECO:0000256" key="3">
    <source>
        <dbReference type="ARBA" id="ARBA00025768"/>
    </source>
</evidence>
<evidence type="ECO:0000256" key="4">
    <source>
        <dbReference type="SAM" id="MobiDB-lite"/>
    </source>
</evidence>
<keyword evidence="2" id="KW-0067">ATP-binding</keyword>
<dbReference type="InterPro" id="IPR013641">
    <property type="entry name" value="KTI12/PSTK"/>
</dbReference>
<evidence type="ECO:0000256" key="1">
    <source>
        <dbReference type="ARBA" id="ARBA00022741"/>
    </source>
</evidence>
<dbReference type="Pfam" id="PF08433">
    <property type="entry name" value="KTI12"/>
    <property type="match status" value="1"/>
</dbReference>